<reference evidence="2" key="1">
    <citation type="submission" date="2016-12" db="EMBL/GenBank/DDBJ databases">
        <title>The genomes of Aspergillus section Nigri reveals drivers in fungal speciation.</title>
        <authorList>
            <consortium name="DOE Joint Genome Institute"/>
            <person name="Vesth T.C."/>
            <person name="Nybo J."/>
            <person name="Theobald S."/>
            <person name="Brandl J."/>
            <person name="Frisvad J.C."/>
            <person name="Nielsen K.F."/>
            <person name="Lyhne E.K."/>
            <person name="Kogle M.E."/>
            <person name="Kuo A."/>
            <person name="Riley R."/>
            <person name="Clum A."/>
            <person name="Nolan M."/>
            <person name="Lipzen A."/>
            <person name="Salamov A."/>
            <person name="Henrissat B."/>
            <person name="Wiebenga A."/>
            <person name="De vries R.P."/>
            <person name="Grigoriev I.V."/>
            <person name="Mortensen U.H."/>
            <person name="Andersen M.R."/>
            <person name="Baker S.E."/>
        </authorList>
    </citation>
    <scope>NUCLEOTIDE SEQUENCE</scope>
    <source>
        <strain evidence="2">IBT 28561</strain>
    </source>
</reference>
<dbReference type="AlphaFoldDB" id="A0A2I1CVW2"/>
<keyword evidence="1" id="KW-0732">Signal</keyword>
<dbReference type="EMBL" id="MSFM01000011">
    <property type="protein sequence ID" value="PKY01748.1"/>
    <property type="molecule type" value="Genomic_DNA"/>
</dbReference>
<evidence type="ECO:0000313" key="2">
    <source>
        <dbReference type="EMBL" id="PKY01748.1"/>
    </source>
</evidence>
<name>A0A2I1CVW2_ASPC2</name>
<evidence type="ECO:0000313" key="3">
    <source>
        <dbReference type="Proteomes" id="UP000234254"/>
    </source>
</evidence>
<proteinExistence type="predicted"/>
<sequence>MTGWMCVQILVLISHTHIVAFEFTPAGNIDTWSHHFGVGDLYQLLAGFIPFQQLSHRVPREQHRPLQYPNLCI</sequence>
<feature type="chain" id="PRO_5014177981" description="Secreted protein" evidence="1">
    <location>
        <begin position="21"/>
        <end position="73"/>
    </location>
</feature>
<comment type="caution">
    <text evidence="2">The sequence shown here is derived from an EMBL/GenBank/DDBJ whole genome shotgun (WGS) entry which is preliminary data.</text>
</comment>
<feature type="signal peptide" evidence="1">
    <location>
        <begin position="1"/>
        <end position="20"/>
    </location>
</feature>
<dbReference type="GeneID" id="36545196"/>
<gene>
    <name evidence="2" type="ORF">P168DRAFT_292821</name>
</gene>
<protein>
    <recommendedName>
        <fullName evidence="4">Secreted protein</fullName>
    </recommendedName>
</protein>
<evidence type="ECO:0008006" key="4">
    <source>
        <dbReference type="Google" id="ProtNLM"/>
    </source>
</evidence>
<evidence type="ECO:0000256" key="1">
    <source>
        <dbReference type="SAM" id="SignalP"/>
    </source>
</evidence>
<dbReference type="RefSeq" id="XP_024690342.1">
    <property type="nucleotide sequence ID" value="XM_024837672.1"/>
</dbReference>
<keyword evidence="3" id="KW-1185">Reference proteome</keyword>
<accession>A0A2I1CVW2</accession>
<dbReference type="VEuPathDB" id="FungiDB:P168DRAFT_292821"/>
<dbReference type="Proteomes" id="UP000234254">
    <property type="component" value="Unassembled WGS sequence"/>
</dbReference>
<organism evidence="2 3">
    <name type="scientific">Aspergillus campestris (strain IBT 28561)</name>
    <dbReference type="NCBI Taxonomy" id="1392248"/>
    <lineage>
        <taxon>Eukaryota</taxon>
        <taxon>Fungi</taxon>
        <taxon>Dikarya</taxon>
        <taxon>Ascomycota</taxon>
        <taxon>Pezizomycotina</taxon>
        <taxon>Eurotiomycetes</taxon>
        <taxon>Eurotiomycetidae</taxon>
        <taxon>Eurotiales</taxon>
        <taxon>Aspergillaceae</taxon>
        <taxon>Aspergillus</taxon>
        <taxon>Aspergillus subgen. Circumdati</taxon>
    </lineage>
</organism>